<gene>
    <name evidence="2" type="ORF">EVJ58_g4625</name>
</gene>
<dbReference type="Proteomes" id="UP000298390">
    <property type="component" value="Unassembled WGS sequence"/>
</dbReference>
<evidence type="ECO:0000313" key="3">
    <source>
        <dbReference type="Proteomes" id="UP000298390"/>
    </source>
</evidence>
<accession>A0A4Y9YGB9</accession>
<feature type="region of interest" description="Disordered" evidence="1">
    <location>
        <begin position="116"/>
        <end position="227"/>
    </location>
</feature>
<proteinExistence type="predicted"/>
<protein>
    <submittedName>
        <fullName evidence="2">Uncharacterized protein</fullName>
    </submittedName>
</protein>
<feature type="compositionally biased region" description="Acidic residues" evidence="1">
    <location>
        <begin position="123"/>
        <end position="132"/>
    </location>
</feature>
<evidence type="ECO:0000313" key="2">
    <source>
        <dbReference type="EMBL" id="TFY61252.1"/>
    </source>
</evidence>
<evidence type="ECO:0000256" key="1">
    <source>
        <dbReference type="SAM" id="MobiDB-lite"/>
    </source>
</evidence>
<name>A0A4Y9YGB9_9APHY</name>
<feature type="compositionally biased region" description="Acidic residues" evidence="1">
    <location>
        <begin position="141"/>
        <end position="176"/>
    </location>
</feature>
<dbReference type="EMBL" id="SEKV01000216">
    <property type="protein sequence ID" value="TFY61252.1"/>
    <property type="molecule type" value="Genomic_DNA"/>
</dbReference>
<comment type="caution">
    <text evidence="2">The sequence shown here is derived from an EMBL/GenBank/DDBJ whole genome shotgun (WGS) entry which is preliminary data.</text>
</comment>
<feature type="compositionally biased region" description="Basic and acidic residues" evidence="1">
    <location>
        <begin position="218"/>
        <end position="227"/>
    </location>
</feature>
<dbReference type="STRING" id="34475.A0A4Y9YGB9"/>
<dbReference type="AlphaFoldDB" id="A0A4Y9YGB9"/>
<sequence length="227" mass="25076">MTWVLGWPLYRKDALVIAKKHNLVKDPKAGDDRRIQTARMWIADQVGIINAYSCWVDDKPEFVYAAYVEFGDKREPPAKVPRANMITDKQYTRLKRAMPLKNFGWYQHNDPSCELYRSPVPEYDNDEDDSEENSNGSGGESSDEDSDGSGGESSDEDSDGGDNDESSNEGSDDEERMDMAKNSAGDDSDNETVTDGVVSAVDSGVAEGAQSLPSEFNEGCRIDESFA</sequence>
<organism evidence="2 3">
    <name type="scientific">Rhodofomes roseus</name>
    <dbReference type="NCBI Taxonomy" id="34475"/>
    <lineage>
        <taxon>Eukaryota</taxon>
        <taxon>Fungi</taxon>
        <taxon>Dikarya</taxon>
        <taxon>Basidiomycota</taxon>
        <taxon>Agaricomycotina</taxon>
        <taxon>Agaricomycetes</taxon>
        <taxon>Polyporales</taxon>
        <taxon>Rhodofomes</taxon>
    </lineage>
</organism>
<reference evidence="2 3" key="1">
    <citation type="submission" date="2019-01" db="EMBL/GenBank/DDBJ databases">
        <title>Genome sequencing of the rare red list fungi Fomitopsis rosea.</title>
        <authorList>
            <person name="Buettner E."/>
            <person name="Kellner H."/>
        </authorList>
    </citation>
    <scope>NUCLEOTIDE SEQUENCE [LARGE SCALE GENOMIC DNA]</scope>
    <source>
        <strain evidence="2 3">DSM 105464</strain>
    </source>
</reference>